<dbReference type="RefSeq" id="YP_002003319.1">
    <property type="nucleotide sequence ID" value="NC_011038.1"/>
</dbReference>
<protein>
    <submittedName>
        <fullName evidence="1">Gp1.5</fullName>
    </submittedName>
</protein>
<reference evidence="1 2" key="1">
    <citation type="submission" date="2008-05" db="EMBL/GenBank/DDBJ databases">
        <title>Genomic sequences and analysis of several T7-like bacteriophages.</title>
        <authorList>
            <person name="Savalia D."/>
            <person name="Severinov K."/>
            <person name="Molineux I."/>
        </authorList>
    </citation>
    <scope>NUCLEOTIDE SEQUENCE [LARGE SCALE GENOMIC DNA]</scope>
</reference>
<dbReference type="EMBL" id="EU734170">
    <property type="protein sequence ID" value="ACF15688.1"/>
    <property type="molecule type" value="Genomic_DNA"/>
</dbReference>
<dbReference type="KEGG" id="vg:6449881"/>
<name>B3VCI3_9CAUD</name>
<organism evidence="1 2">
    <name type="scientific">Yersinia phage Yepe2</name>
    <dbReference type="NCBI Taxonomy" id="532078"/>
    <lineage>
        <taxon>Viruses</taxon>
        <taxon>Duplodnaviria</taxon>
        <taxon>Heunggongvirae</taxon>
        <taxon>Uroviricota</taxon>
        <taxon>Caudoviricetes</taxon>
        <taxon>Autographivirales</taxon>
        <taxon>Autotranscriptaviridae</taxon>
        <taxon>Studiervirinae</taxon>
        <taxon>Berlinvirus</taxon>
        <taxon>Berlinvirus Yepe2</taxon>
    </lineage>
</organism>
<gene>
    <name evidence="1" type="primary">1.5</name>
    <name evidence="1" type="ORF">ASE_0007</name>
</gene>
<proteinExistence type="predicted"/>
<evidence type="ECO:0000313" key="1">
    <source>
        <dbReference type="EMBL" id="ACF15688.1"/>
    </source>
</evidence>
<dbReference type="Proteomes" id="UP000000623">
    <property type="component" value="Segment"/>
</dbReference>
<sequence>MLFLIVAIIAATLALVIVDDNCWPD</sequence>
<dbReference type="GeneID" id="6449881"/>
<evidence type="ECO:0000313" key="2">
    <source>
        <dbReference type="Proteomes" id="UP000000623"/>
    </source>
</evidence>
<accession>B3VCI3</accession>